<sequence length="76" mass="8189">MSDDGPPKLAPNAAMVAQESRQIQQSRPANGSAGLRNLAPRQQCSAPDVMRMVGTIPQGMLPLTRKQKYKSISPQS</sequence>
<dbReference type="AlphaFoldDB" id="A0A368GKG0"/>
<proteinExistence type="predicted"/>
<organism evidence="2 3">
    <name type="scientific">Ancylostoma caninum</name>
    <name type="common">Dog hookworm</name>
    <dbReference type="NCBI Taxonomy" id="29170"/>
    <lineage>
        <taxon>Eukaryota</taxon>
        <taxon>Metazoa</taxon>
        <taxon>Ecdysozoa</taxon>
        <taxon>Nematoda</taxon>
        <taxon>Chromadorea</taxon>
        <taxon>Rhabditida</taxon>
        <taxon>Rhabditina</taxon>
        <taxon>Rhabditomorpha</taxon>
        <taxon>Strongyloidea</taxon>
        <taxon>Ancylostomatidae</taxon>
        <taxon>Ancylostomatinae</taxon>
        <taxon>Ancylostoma</taxon>
    </lineage>
</organism>
<evidence type="ECO:0000256" key="1">
    <source>
        <dbReference type="SAM" id="MobiDB-lite"/>
    </source>
</evidence>
<feature type="region of interest" description="Disordered" evidence="1">
    <location>
        <begin position="1"/>
        <end position="38"/>
    </location>
</feature>
<reference evidence="2 3" key="1">
    <citation type="submission" date="2014-10" db="EMBL/GenBank/DDBJ databases">
        <title>Draft genome of the hookworm Ancylostoma caninum.</title>
        <authorList>
            <person name="Mitreva M."/>
        </authorList>
    </citation>
    <scope>NUCLEOTIDE SEQUENCE [LARGE SCALE GENOMIC DNA]</scope>
    <source>
        <strain evidence="2 3">Baltimore</strain>
    </source>
</reference>
<comment type="caution">
    <text evidence="2">The sequence shown here is derived from an EMBL/GenBank/DDBJ whole genome shotgun (WGS) entry which is preliminary data.</text>
</comment>
<protein>
    <submittedName>
        <fullName evidence="2">Uncharacterized protein</fullName>
    </submittedName>
</protein>
<gene>
    <name evidence="2" type="ORF">ANCCAN_10547</name>
</gene>
<name>A0A368GKG0_ANCCA</name>
<dbReference type="STRING" id="29170.A0A368GKG0"/>
<evidence type="ECO:0000313" key="3">
    <source>
        <dbReference type="Proteomes" id="UP000252519"/>
    </source>
</evidence>
<keyword evidence="3" id="KW-1185">Reference proteome</keyword>
<accession>A0A368GKG0</accession>
<dbReference type="EMBL" id="JOJR01000156">
    <property type="protein sequence ID" value="RCN43485.1"/>
    <property type="molecule type" value="Genomic_DNA"/>
</dbReference>
<dbReference type="OrthoDB" id="5860888at2759"/>
<evidence type="ECO:0000313" key="2">
    <source>
        <dbReference type="EMBL" id="RCN43485.1"/>
    </source>
</evidence>
<dbReference type="Proteomes" id="UP000252519">
    <property type="component" value="Unassembled WGS sequence"/>
</dbReference>
<feature type="compositionally biased region" description="Polar residues" evidence="1">
    <location>
        <begin position="19"/>
        <end position="29"/>
    </location>
</feature>